<evidence type="ECO:0000313" key="1">
    <source>
        <dbReference type="EMBL" id="MCQ8277549.1"/>
    </source>
</evidence>
<name>A0ABT1W3V4_9PROT</name>
<reference evidence="1 2" key="1">
    <citation type="submission" date="2022-06" db="EMBL/GenBank/DDBJ databases">
        <title>Endosaccharibacter gen. nov., sp. nov., endophytic bacteria isolated from sugarcane.</title>
        <authorList>
            <person name="Pitiwittayakul N."/>
            <person name="Yukphan P."/>
            <person name="Charoenyingcharoen P."/>
            <person name="Tanasupawat S."/>
        </authorList>
    </citation>
    <scope>NUCLEOTIDE SEQUENCE [LARGE SCALE GENOMIC DNA]</scope>
    <source>
        <strain evidence="1 2">KSS8</strain>
    </source>
</reference>
<accession>A0ABT1W3V4</accession>
<sequence>MAAAGGLDHEQERFEQKSGCHGLLEYRPATQEFLLSDRARDTLGASRTDLSLDRLLGSIIPPDREAVRRLFAEPHRLHDSDVQFRIRHPFGLRQLWLYFNGCRSGGQVIRAWCLDLGA</sequence>
<dbReference type="RefSeq" id="WP_422862992.1">
    <property type="nucleotide sequence ID" value="NZ_JAMSKV010000002.1"/>
</dbReference>
<evidence type="ECO:0000313" key="2">
    <source>
        <dbReference type="Proteomes" id="UP001524587"/>
    </source>
</evidence>
<evidence type="ECO:0008006" key="3">
    <source>
        <dbReference type="Google" id="ProtNLM"/>
    </source>
</evidence>
<protein>
    <recommendedName>
        <fullName evidence="3">PAS fold-4 domain-containing protein</fullName>
    </recommendedName>
</protein>
<dbReference type="Proteomes" id="UP001524587">
    <property type="component" value="Unassembled WGS sequence"/>
</dbReference>
<comment type="caution">
    <text evidence="1">The sequence shown here is derived from an EMBL/GenBank/DDBJ whole genome shotgun (WGS) entry which is preliminary data.</text>
</comment>
<keyword evidence="2" id="KW-1185">Reference proteome</keyword>
<organism evidence="1 2">
    <name type="scientific">Endosaccharibacter trunci</name>
    <dbReference type="NCBI Taxonomy" id="2812733"/>
    <lineage>
        <taxon>Bacteria</taxon>
        <taxon>Pseudomonadati</taxon>
        <taxon>Pseudomonadota</taxon>
        <taxon>Alphaproteobacteria</taxon>
        <taxon>Acetobacterales</taxon>
        <taxon>Acetobacteraceae</taxon>
        <taxon>Endosaccharibacter</taxon>
    </lineage>
</organism>
<dbReference type="Gene3D" id="3.30.450.20">
    <property type="entry name" value="PAS domain"/>
    <property type="match status" value="1"/>
</dbReference>
<gene>
    <name evidence="1" type="ORF">NFI95_03670</name>
</gene>
<dbReference type="EMBL" id="JAMSKV010000002">
    <property type="protein sequence ID" value="MCQ8277549.1"/>
    <property type="molecule type" value="Genomic_DNA"/>
</dbReference>
<proteinExistence type="predicted"/>